<organism evidence="3 4">
    <name type="scientific">Pseudonocardia xinjiangensis</name>
    <dbReference type="NCBI Taxonomy" id="75289"/>
    <lineage>
        <taxon>Bacteria</taxon>
        <taxon>Bacillati</taxon>
        <taxon>Actinomycetota</taxon>
        <taxon>Actinomycetes</taxon>
        <taxon>Pseudonocardiales</taxon>
        <taxon>Pseudonocardiaceae</taxon>
        <taxon>Pseudonocardia</taxon>
    </lineage>
</organism>
<evidence type="ECO:0000256" key="1">
    <source>
        <dbReference type="ARBA" id="ARBA00023002"/>
    </source>
</evidence>
<evidence type="ECO:0000259" key="2">
    <source>
        <dbReference type="PROSITE" id="PS51387"/>
    </source>
</evidence>
<dbReference type="InterPro" id="IPR016166">
    <property type="entry name" value="FAD-bd_PCMH"/>
</dbReference>
<dbReference type="SMART" id="SM01092">
    <property type="entry name" value="CO_deh_flav_C"/>
    <property type="match status" value="1"/>
</dbReference>
<reference evidence="3 4" key="1">
    <citation type="submission" date="2020-04" db="EMBL/GenBank/DDBJ databases">
        <authorList>
            <person name="Klaysubun C."/>
            <person name="Duangmal K."/>
            <person name="Lipun K."/>
        </authorList>
    </citation>
    <scope>NUCLEOTIDE SEQUENCE [LARGE SCALE GENOMIC DNA]</scope>
    <source>
        <strain evidence="3 4">JCM 11839</strain>
    </source>
</reference>
<dbReference type="PANTHER" id="PTHR42659:SF1">
    <property type="entry name" value="OXIDOREDUCTASE"/>
    <property type="match status" value="1"/>
</dbReference>
<keyword evidence="1" id="KW-0560">Oxidoreductase</keyword>
<evidence type="ECO:0000313" key="3">
    <source>
        <dbReference type="EMBL" id="NMH77760.1"/>
    </source>
</evidence>
<dbReference type="Gene3D" id="3.30.43.10">
    <property type="entry name" value="Uridine Diphospho-n-acetylenolpyruvylglucosamine Reductase, domain 2"/>
    <property type="match status" value="1"/>
</dbReference>
<dbReference type="EMBL" id="JAAXKY010000029">
    <property type="protein sequence ID" value="NMH77760.1"/>
    <property type="molecule type" value="Genomic_DNA"/>
</dbReference>
<comment type="caution">
    <text evidence="3">The sequence shown here is derived from an EMBL/GenBank/DDBJ whole genome shotgun (WGS) entry which is preliminary data.</text>
</comment>
<dbReference type="PROSITE" id="PS51387">
    <property type="entry name" value="FAD_PCMH"/>
    <property type="match status" value="1"/>
</dbReference>
<dbReference type="Pfam" id="PF03450">
    <property type="entry name" value="CO_deh_flav_C"/>
    <property type="match status" value="1"/>
</dbReference>
<dbReference type="RefSeq" id="WP_169395831.1">
    <property type="nucleotide sequence ID" value="NZ_BAAAJH010000007.1"/>
</dbReference>
<proteinExistence type="predicted"/>
<name>A0ABX1RBK3_9PSEU</name>
<keyword evidence="4" id="KW-1185">Reference proteome</keyword>
<evidence type="ECO:0000313" key="4">
    <source>
        <dbReference type="Proteomes" id="UP001296706"/>
    </source>
</evidence>
<dbReference type="InterPro" id="IPR005107">
    <property type="entry name" value="CO_DH_flav_C"/>
</dbReference>
<dbReference type="InterPro" id="IPR036683">
    <property type="entry name" value="CO_DH_flav_C_dom_sf"/>
</dbReference>
<dbReference type="InterPro" id="IPR002346">
    <property type="entry name" value="Mopterin_DH_FAD-bd"/>
</dbReference>
<dbReference type="InterPro" id="IPR016167">
    <property type="entry name" value="FAD-bd_PCMH_sub1"/>
</dbReference>
<dbReference type="InterPro" id="IPR016169">
    <property type="entry name" value="FAD-bd_PCMH_sub2"/>
</dbReference>
<dbReference type="PANTHER" id="PTHR42659">
    <property type="entry name" value="XANTHINE DEHYDROGENASE SUBUNIT C-RELATED"/>
    <property type="match status" value="1"/>
</dbReference>
<dbReference type="Pfam" id="PF00941">
    <property type="entry name" value="FAD_binding_5"/>
    <property type="match status" value="1"/>
</dbReference>
<dbReference type="InterPro" id="IPR051312">
    <property type="entry name" value="Diverse_Substr_Oxidored"/>
</dbReference>
<gene>
    <name evidence="3" type="ORF">HF577_11780</name>
</gene>
<dbReference type="SUPFAM" id="SSF55447">
    <property type="entry name" value="CO dehydrogenase flavoprotein C-terminal domain-like"/>
    <property type="match status" value="1"/>
</dbReference>
<dbReference type="Gene3D" id="3.30.465.10">
    <property type="match status" value="2"/>
</dbReference>
<dbReference type="Gene3D" id="3.30.390.50">
    <property type="entry name" value="CO dehydrogenase flavoprotein, C-terminal domain"/>
    <property type="match status" value="1"/>
</dbReference>
<protein>
    <submittedName>
        <fullName evidence="3">Xanthine dehydrogenase family protein subunit M</fullName>
    </submittedName>
</protein>
<feature type="domain" description="FAD-binding PCMH-type" evidence="2">
    <location>
        <begin position="1"/>
        <end position="224"/>
    </location>
</feature>
<accession>A0ABX1RBK3</accession>
<dbReference type="SUPFAM" id="SSF56176">
    <property type="entry name" value="FAD-binding/transporter-associated domain-like"/>
    <property type="match status" value="1"/>
</dbReference>
<dbReference type="InterPro" id="IPR036318">
    <property type="entry name" value="FAD-bd_PCMH-like_sf"/>
</dbReference>
<dbReference type="Proteomes" id="UP001296706">
    <property type="component" value="Unassembled WGS sequence"/>
</dbReference>
<sequence length="331" mass="34869">MHPFSISVADDPGRAVAAHAQDDHLSYIAGGTDLLGLMKDGAAFPAHLLDINDLPGLAGVDATPDGGLRIGALARMSDVAANAEVRERFPVIAEGLLFAASGQLRNMASMGGNIMQRTRCSYFRDGDDPACNKRRPGSGCSALDGLNRNHAIFGWSDACVATHPSDVAVALAALEADVVVLGRAGERSIPIADFHRLPGGTPERDTVLGRGELIVAVEVRAQAEGRASHYLKVRDRQSYEFALVSVAAAVETEGRRLRSVRLAMGGVAHKPWRLTAAETALRGADLDDIGALEAAIATSFTDARPLAHNAFKADLSRRAVLRALQTAGARA</sequence>